<name>A0A1R0GT98_9FUNG</name>
<feature type="region of interest" description="Disordered" evidence="1">
    <location>
        <begin position="1"/>
        <end position="37"/>
    </location>
</feature>
<keyword evidence="3" id="KW-1185">Reference proteome</keyword>
<protein>
    <submittedName>
        <fullName evidence="2">Uncharacterized protein</fullName>
    </submittedName>
</protein>
<evidence type="ECO:0000313" key="3">
    <source>
        <dbReference type="Proteomes" id="UP000187455"/>
    </source>
</evidence>
<organism evidence="2 3">
    <name type="scientific">Smittium mucronatum</name>
    <dbReference type="NCBI Taxonomy" id="133383"/>
    <lineage>
        <taxon>Eukaryota</taxon>
        <taxon>Fungi</taxon>
        <taxon>Fungi incertae sedis</taxon>
        <taxon>Zoopagomycota</taxon>
        <taxon>Kickxellomycotina</taxon>
        <taxon>Harpellomycetes</taxon>
        <taxon>Harpellales</taxon>
        <taxon>Legeriomycetaceae</taxon>
        <taxon>Smittium</taxon>
    </lineage>
</organism>
<gene>
    <name evidence="2" type="ORF">AYI68_g5786</name>
</gene>
<evidence type="ECO:0000313" key="2">
    <source>
        <dbReference type="EMBL" id="OLY80124.1"/>
    </source>
</evidence>
<dbReference type="Proteomes" id="UP000187455">
    <property type="component" value="Unassembled WGS sequence"/>
</dbReference>
<feature type="compositionally biased region" description="Polar residues" evidence="1">
    <location>
        <begin position="22"/>
        <end position="37"/>
    </location>
</feature>
<accession>A0A1R0GT98</accession>
<sequence length="37" mass="3934">MSLPNNSNVAVPMNIPRPTPRRGSNSLIYNSGSFSTG</sequence>
<proteinExistence type="predicted"/>
<dbReference type="AlphaFoldDB" id="A0A1R0GT98"/>
<reference evidence="2 3" key="1">
    <citation type="journal article" date="2016" name="Mol. Biol. Evol.">
        <title>Genome-Wide Survey of Gut Fungi (Harpellales) Reveals the First Horizontally Transferred Ubiquitin Gene from a Mosquito Host.</title>
        <authorList>
            <person name="Wang Y."/>
            <person name="White M.M."/>
            <person name="Kvist S."/>
            <person name="Moncalvo J.M."/>
        </authorList>
    </citation>
    <scope>NUCLEOTIDE SEQUENCE [LARGE SCALE GENOMIC DNA]</scope>
    <source>
        <strain evidence="2 3">ALG-7-W6</strain>
    </source>
</reference>
<evidence type="ECO:0000256" key="1">
    <source>
        <dbReference type="SAM" id="MobiDB-lite"/>
    </source>
</evidence>
<comment type="caution">
    <text evidence="2">The sequence shown here is derived from an EMBL/GenBank/DDBJ whole genome shotgun (WGS) entry which is preliminary data.</text>
</comment>
<dbReference type="EMBL" id="LSSL01003750">
    <property type="protein sequence ID" value="OLY80124.1"/>
    <property type="molecule type" value="Genomic_DNA"/>
</dbReference>
<feature type="non-terminal residue" evidence="2">
    <location>
        <position position="37"/>
    </location>
</feature>